<dbReference type="GO" id="GO:0005886">
    <property type="term" value="C:plasma membrane"/>
    <property type="evidence" value="ECO:0007669"/>
    <property type="project" value="UniProtKB-SubCell"/>
</dbReference>
<dbReference type="PANTHER" id="PTHR33908">
    <property type="entry name" value="MANNOSYLTRANSFERASE YKCB-RELATED"/>
    <property type="match status" value="1"/>
</dbReference>
<protein>
    <submittedName>
        <fullName evidence="10">Glycosyltransferase</fullName>
    </submittedName>
</protein>
<dbReference type="AlphaFoldDB" id="A0A0J1GXN9"/>
<dbReference type="RefSeq" id="WP_047879961.1">
    <property type="nucleotide sequence ID" value="NZ_LDOT01000023.1"/>
</dbReference>
<dbReference type="GO" id="GO:0010041">
    <property type="term" value="P:response to iron(III) ion"/>
    <property type="evidence" value="ECO:0007669"/>
    <property type="project" value="TreeGrafter"/>
</dbReference>
<comment type="subcellular location">
    <subcellularLocation>
        <location evidence="1">Cell membrane</location>
        <topology evidence="1">Multi-pass membrane protein</topology>
    </subcellularLocation>
</comment>
<feature type="transmembrane region" description="Helical" evidence="8">
    <location>
        <begin position="308"/>
        <end position="327"/>
    </location>
</feature>
<keyword evidence="5 8" id="KW-0812">Transmembrane</keyword>
<feature type="transmembrane region" description="Helical" evidence="8">
    <location>
        <begin position="361"/>
        <end position="381"/>
    </location>
</feature>
<evidence type="ECO:0000259" key="9">
    <source>
        <dbReference type="Pfam" id="PF02366"/>
    </source>
</evidence>
<evidence type="ECO:0000256" key="2">
    <source>
        <dbReference type="ARBA" id="ARBA00022475"/>
    </source>
</evidence>
<organism evidence="10 11">
    <name type="scientific">Photobacterium aquae</name>
    <dbReference type="NCBI Taxonomy" id="1195763"/>
    <lineage>
        <taxon>Bacteria</taxon>
        <taxon>Pseudomonadati</taxon>
        <taxon>Pseudomonadota</taxon>
        <taxon>Gammaproteobacteria</taxon>
        <taxon>Vibrionales</taxon>
        <taxon>Vibrionaceae</taxon>
        <taxon>Photobacterium</taxon>
    </lineage>
</organism>
<dbReference type="GO" id="GO:0009103">
    <property type="term" value="P:lipopolysaccharide biosynthetic process"/>
    <property type="evidence" value="ECO:0007669"/>
    <property type="project" value="UniProtKB-ARBA"/>
</dbReference>
<dbReference type="InterPro" id="IPR003342">
    <property type="entry name" value="ArnT-like_N"/>
</dbReference>
<dbReference type="GO" id="GO:0016763">
    <property type="term" value="F:pentosyltransferase activity"/>
    <property type="evidence" value="ECO:0007669"/>
    <property type="project" value="TreeGrafter"/>
</dbReference>
<feature type="transmembrane region" description="Helical" evidence="8">
    <location>
        <begin position="270"/>
        <end position="288"/>
    </location>
</feature>
<evidence type="ECO:0000256" key="7">
    <source>
        <dbReference type="ARBA" id="ARBA00023136"/>
    </source>
</evidence>
<dbReference type="OrthoDB" id="9775035at2"/>
<evidence type="ECO:0000256" key="4">
    <source>
        <dbReference type="ARBA" id="ARBA00022679"/>
    </source>
</evidence>
<dbReference type="Pfam" id="PF02366">
    <property type="entry name" value="PMT"/>
    <property type="match status" value="1"/>
</dbReference>
<evidence type="ECO:0000313" key="11">
    <source>
        <dbReference type="Proteomes" id="UP000036097"/>
    </source>
</evidence>
<sequence>MGYKHSVSTLARTGGYLLFGSLIVRLMTLGIYPLMDTTEARYGEMARIMYETGNWITPMFDYNVPFWGKPPLFAWLSAMGFEVLGVNEFAARVPHLMVGVLILYLVWYAAKRTLGESMAWLATGVLATTTAFIVIVGAVMTDTALTLAVSLSMVSFWLNWQNKSSWHGYLFFTGLAIGMLAKGPLALVLVGISLTMWLLPDHRWKRIPNLLPWKGGIILFLSLTLPWYLIAEWKTPGFLNYFIVGEHIMRFVVSGWEGDLYGTAHNEVRGTIWLFWLLAAFPWAPVLLYQVCRKSNPATLNTIIPDGYIGYLWCWMLAPMLLFTFAGNILPSYVLPGLPALALLVCAYQKQKPLATCVYRLGEITPIMIAIIAILLAFNLVGKEAEKGLLATWKNDPSNVASDLVYINQRPFSAQFYSQGKAEQKNLPLEAILNEQQRSSYYVIEKNKVPEGFIWDKQRCDLISENQKRQLVHCNPPSSYVQAVSRSRSEAEQEEL</sequence>
<dbReference type="PATRIC" id="fig|1195763.3.peg.3499"/>
<feature type="transmembrane region" description="Helical" evidence="8">
    <location>
        <begin position="16"/>
        <end position="35"/>
    </location>
</feature>
<dbReference type="Proteomes" id="UP000036097">
    <property type="component" value="Unassembled WGS sequence"/>
</dbReference>
<keyword evidence="11" id="KW-1185">Reference proteome</keyword>
<evidence type="ECO:0000256" key="6">
    <source>
        <dbReference type="ARBA" id="ARBA00022989"/>
    </source>
</evidence>
<keyword evidence="7 8" id="KW-0472">Membrane</keyword>
<dbReference type="InterPro" id="IPR050297">
    <property type="entry name" value="LipidA_mod_glycosyltrf_83"/>
</dbReference>
<feature type="domain" description="ArnT-like N-terminal" evidence="9">
    <location>
        <begin position="36"/>
        <end position="242"/>
    </location>
</feature>
<keyword evidence="3" id="KW-0328">Glycosyltransferase</keyword>
<evidence type="ECO:0000256" key="8">
    <source>
        <dbReference type="SAM" id="Phobius"/>
    </source>
</evidence>
<comment type="caution">
    <text evidence="10">The sequence shown here is derived from an EMBL/GenBank/DDBJ whole genome shotgun (WGS) entry which is preliminary data.</text>
</comment>
<feature type="transmembrane region" description="Helical" evidence="8">
    <location>
        <begin position="169"/>
        <end position="199"/>
    </location>
</feature>
<keyword evidence="6 8" id="KW-1133">Transmembrane helix</keyword>
<proteinExistence type="predicted"/>
<evidence type="ECO:0000256" key="5">
    <source>
        <dbReference type="ARBA" id="ARBA00022692"/>
    </source>
</evidence>
<reference evidence="10 11" key="1">
    <citation type="submission" date="2015-05" db="EMBL/GenBank/DDBJ databases">
        <title>Photobacterium galathea sp. nov.</title>
        <authorList>
            <person name="Machado H."/>
            <person name="Gram L."/>
        </authorList>
    </citation>
    <scope>NUCLEOTIDE SEQUENCE [LARGE SCALE GENOMIC DNA]</scope>
    <source>
        <strain evidence="10 11">CGMCC 1.12159</strain>
    </source>
</reference>
<keyword evidence="2" id="KW-1003">Cell membrane</keyword>
<feature type="transmembrane region" description="Helical" evidence="8">
    <location>
        <begin position="211"/>
        <end position="230"/>
    </location>
</feature>
<evidence type="ECO:0000256" key="3">
    <source>
        <dbReference type="ARBA" id="ARBA00022676"/>
    </source>
</evidence>
<dbReference type="EMBL" id="LDOT01000023">
    <property type="protein sequence ID" value="KLV04189.1"/>
    <property type="molecule type" value="Genomic_DNA"/>
</dbReference>
<evidence type="ECO:0000313" key="10">
    <source>
        <dbReference type="EMBL" id="KLV04189.1"/>
    </source>
</evidence>
<accession>A0A0J1GXN9</accession>
<evidence type="ECO:0000256" key="1">
    <source>
        <dbReference type="ARBA" id="ARBA00004651"/>
    </source>
</evidence>
<name>A0A0J1GXN9_9GAMM</name>
<dbReference type="GO" id="GO:0000030">
    <property type="term" value="F:mannosyltransferase activity"/>
    <property type="evidence" value="ECO:0007669"/>
    <property type="project" value="InterPro"/>
</dbReference>
<feature type="transmembrane region" description="Helical" evidence="8">
    <location>
        <begin position="119"/>
        <end position="149"/>
    </location>
</feature>
<dbReference type="STRING" id="1195763.ABT56_16415"/>
<dbReference type="GO" id="GO:0006493">
    <property type="term" value="P:protein O-linked glycosylation"/>
    <property type="evidence" value="ECO:0007669"/>
    <property type="project" value="InterPro"/>
</dbReference>
<dbReference type="PANTHER" id="PTHR33908:SF3">
    <property type="entry name" value="UNDECAPRENYL PHOSPHATE-ALPHA-4-AMINO-4-DEOXY-L-ARABINOSE ARABINOSYL TRANSFERASE"/>
    <property type="match status" value="1"/>
</dbReference>
<feature type="transmembrane region" description="Helical" evidence="8">
    <location>
        <begin position="89"/>
        <end position="107"/>
    </location>
</feature>
<gene>
    <name evidence="10" type="ORF">ABT56_16415</name>
</gene>
<keyword evidence="4 10" id="KW-0808">Transferase</keyword>